<dbReference type="PRINTS" id="PR00722">
    <property type="entry name" value="CHYMOTRYPSIN"/>
</dbReference>
<dbReference type="InterPro" id="IPR001254">
    <property type="entry name" value="Trypsin_dom"/>
</dbReference>
<dbReference type="PANTHER" id="PTHR24276:SF98">
    <property type="entry name" value="FI18310P1-RELATED"/>
    <property type="match status" value="1"/>
</dbReference>
<dbReference type="GO" id="GO:0006508">
    <property type="term" value="P:proteolysis"/>
    <property type="evidence" value="ECO:0007669"/>
    <property type="project" value="InterPro"/>
</dbReference>
<evidence type="ECO:0000259" key="4">
    <source>
        <dbReference type="PROSITE" id="PS50240"/>
    </source>
</evidence>
<keyword evidence="6" id="KW-1185">Reference proteome</keyword>
<dbReference type="Proteomes" id="UP001397290">
    <property type="component" value="Unassembled WGS sequence"/>
</dbReference>
<dbReference type="SUPFAM" id="SSF50494">
    <property type="entry name" value="Trypsin-like serine proteases"/>
    <property type="match status" value="1"/>
</dbReference>
<evidence type="ECO:0000313" key="6">
    <source>
        <dbReference type="Proteomes" id="UP001397290"/>
    </source>
</evidence>
<keyword evidence="2" id="KW-1015">Disulfide bond</keyword>
<dbReference type="AlphaFoldDB" id="A0AAW0RJN2"/>
<dbReference type="CDD" id="cd00190">
    <property type="entry name" value="Tryp_SPc"/>
    <property type="match status" value="1"/>
</dbReference>
<dbReference type="InterPro" id="IPR018114">
    <property type="entry name" value="TRYPSIN_HIS"/>
</dbReference>
<comment type="caution">
    <text evidence="5">The sequence shown here is derived from an EMBL/GenBank/DDBJ whole genome shotgun (WGS) entry which is preliminary data.</text>
</comment>
<dbReference type="InterPro" id="IPR009003">
    <property type="entry name" value="Peptidase_S1_PA"/>
</dbReference>
<comment type="similarity">
    <text evidence="1">Belongs to the peptidase S1 family.</text>
</comment>
<dbReference type="InterPro" id="IPR001314">
    <property type="entry name" value="Peptidase_S1A"/>
</dbReference>
<sequence>MVRKVSITLAVALSAISAAAATIDKRIFGGELAKDGEFPFIVSLQGNGHFCAGSLLDSTTVLTAAHCARDFVLSGEGSVKAGTLDRTTGGVDAEVASAQIKMHPDYALGSPSHGPYAVNDIAILKLATPIKKSGTISYATLPANGSDPVANSIAIVAGWGNQTPNLYPDGKLHKVVIPVHEREVCSNLDPGAAGRDTIVCAGGNGKNVCKYDSGGPLIDQETGQVIGVASFGIKRQCGSETPSVYTRVGSYMTFINENLGGSGSGPSGPTVG</sequence>
<dbReference type="Gene3D" id="2.40.10.10">
    <property type="entry name" value="Trypsin-like serine proteases"/>
    <property type="match status" value="1"/>
</dbReference>
<dbReference type="PROSITE" id="PS50240">
    <property type="entry name" value="TRYPSIN_DOM"/>
    <property type="match status" value="1"/>
</dbReference>
<accession>A0AAW0RJN2</accession>
<evidence type="ECO:0000256" key="3">
    <source>
        <dbReference type="SAM" id="SignalP"/>
    </source>
</evidence>
<reference evidence="5 6" key="1">
    <citation type="submission" date="2020-02" db="EMBL/GenBank/DDBJ databases">
        <title>Comparative genomics of the hypocrealean fungal genus Beauvera.</title>
        <authorList>
            <person name="Showalter D.N."/>
            <person name="Bushley K.E."/>
            <person name="Rehner S.A."/>
        </authorList>
    </citation>
    <scope>NUCLEOTIDE SEQUENCE [LARGE SCALE GENOMIC DNA]</scope>
    <source>
        <strain evidence="5 6">ARSEF4384</strain>
    </source>
</reference>
<evidence type="ECO:0000256" key="1">
    <source>
        <dbReference type="ARBA" id="ARBA00007664"/>
    </source>
</evidence>
<dbReference type="EMBL" id="JAAHCF010000684">
    <property type="protein sequence ID" value="KAK8142397.1"/>
    <property type="molecule type" value="Genomic_DNA"/>
</dbReference>
<dbReference type="InterPro" id="IPR050430">
    <property type="entry name" value="Peptidase_S1"/>
</dbReference>
<dbReference type="SMART" id="SM00020">
    <property type="entry name" value="Tryp_SPc"/>
    <property type="match status" value="1"/>
</dbReference>
<protein>
    <recommendedName>
        <fullName evidence="4">Peptidase S1 domain-containing protein</fullName>
    </recommendedName>
</protein>
<feature type="signal peptide" evidence="3">
    <location>
        <begin position="1"/>
        <end position="21"/>
    </location>
</feature>
<dbReference type="PROSITE" id="PS00134">
    <property type="entry name" value="TRYPSIN_HIS"/>
    <property type="match status" value="1"/>
</dbReference>
<evidence type="ECO:0000256" key="2">
    <source>
        <dbReference type="ARBA" id="ARBA00023157"/>
    </source>
</evidence>
<dbReference type="GO" id="GO:0004252">
    <property type="term" value="F:serine-type endopeptidase activity"/>
    <property type="evidence" value="ECO:0007669"/>
    <property type="project" value="InterPro"/>
</dbReference>
<organism evidence="5 6">
    <name type="scientific">Beauveria asiatica</name>
    <dbReference type="NCBI Taxonomy" id="1069075"/>
    <lineage>
        <taxon>Eukaryota</taxon>
        <taxon>Fungi</taxon>
        <taxon>Dikarya</taxon>
        <taxon>Ascomycota</taxon>
        <taxon>Pezizomycotina</taxon>
        <taxon>Sordariomycetes</taxon>
        <taxon>Hypocreomycetidae</taxon>
        <taxon>Hypocreales</taxon>
        <taxon>Cordycipitaceae</taxon>
        <taxon>Beauveria</taxon>
    </lineage>
</organism>
<name>A0AAW0RJN2_9HYPO</name>
<proteinExistence type="inferred from homology"/>
<feature type="chain" id="PRO_5043474781" description="Peptidase S1 domain-containing protein" evidence="3">
    <location>
        <begin position="22"/>
        <end position="272"/>
    </location>
</feature>
<feature type="domain" description="Peptidase S1" evidence="4">
    <location>
        <begin position="27"/>
        <end position="260"/>
    </location>
</feature>
<keyword evidence="3" id="KW-0732">Signal</keyword>
<dbReference type="InterPro" id="IPR043504">
    <property type="entry name" value="Peptidase_S1_PA_chymotrypsin"/>
</dbReference>
<dbReference type="Pfam" id="PF00089">
    <property type="entry name" value="Trypsin"/>
    <property type="match status" value="1"/>
</dbReference>
<dbReference type="PANTHER" id="PTHR24276">
    <property type="entry name" value="POLYSERASE-RELATED"/>
    <property type="match status" value="1"/>
</dbReference>
<gene>
    <name evidence="5" type="ORF">G3M48_008825</name>
</gene>
<evidence type="ECO:0000313" key="5">
    <source>
        <dbReference type="EMBL" id="KAK8142397.1"/>
    </source>
</evidence>